<dbReference type="SUPFAM" id="SSF52374">
    <property type="entry name" value="Nucleotidylyl transferase"/>
    <property type="match status" value="1"/>
</dbReference>
<dbReference type="eggNOG" id="ENOG502RSYZ">
    <property type="taxonomic scope" value="Eukaryota"/>
</dbReference>
<dbReference type="OMA" id="FGHKYLL"/>
<dbReference type="Gene3D" id="3.40.50.620">
    <property type="entry name" value="HUPs"/>
    <property type="match status" value="1"/>
</dbReference>
<evidence type="ECO:0000313" key="1">
    <source>
        <dbReference type="EMBL" id="EDO07830.1"/>
    </source>
</evidence>
<evidence type="ECO:0000313" key="2">
    <source>
        <dbReference type="Proteomes" id="UP000002173"/>
    </source>
</evidence>
<dbReference type="VEuPathDB" id="PiroplasmaDB:BBOV_III002660"/>
<proteinExistence type="predicted"/>
<dbReference type="InParanoid" id="A7AMP7"/>
<reference evidence="2" key="3">
    <citation type="journal article" date="2021" name="Int. J. Parasitol.">
        <title>Comparative analysis of gene expression between Babesia bovis blood stages and kinetes allowed by improved genome annotation.</title>
        <authorList>
            <person name="Ueti M.W."/>
            <person name="Johnson W.C."/>
            <person name="Kappmeyer L.S."/>
            <person name="Herndon D.R."/>
            <person name="Mousel M.R."/>
            <person name="Reif K.E."/>
            <person name="Taus N.S."/>
            <person name="Ifeonu O.O."/>
            <person name="Silva J.C."/>
            <person name="Suarez C.E."/>
            <person name="Brayton K.A."/>
        </authorList>
    </citation>
    <scope>NUCLEOTIDE SEQUENCE [LARGE SCALE GENOMIC DNA]</scope>
</reference>
<reference evidence="1 2" key="1">
    <citation type="journal article" date="2007" name="PLoS Pathog.">
        <title>Genome sequence of Babesia bovis and comparative analysis of apicomplexan hemoprotozoa.</title>
        <authorList>
            <person name="Brayton K.A."/>
            <person name="Lau A.O.T."/>
            <person name="Herndon D.R."/>
            <person name="Hannick L."/>
            <person name="Kappmeyer L.S."/>
            <person name="Berens S.J."/>
            <person name="Bidwell S.L."/>
            <person name="Brown W.C."/>
            <person name="Crabtree J."/>
            <person name="Fadrosh D."/>
            <person name="Feldblum T."/>
            <person name="Forberger H.A."/>
            <person name="Haas B.J."/>
            <person name="Howell J.M."/>
            <person name="Khouri H."/>
            <person name="Koo H."/>
            <person name="Mann D.J."/>
            <person name="Norimine J."/>
            <person name="Paulsen I.T."/>
            <person name="Radune D."/>
            <person name="Ren Q."/>
            <person name="Smith R.K. Jr."/>
            <person name="Suarez C.E."/>
            <person name="White O."/>
            <person name="Wortman J.R."/>
            <person name="Knowles D.P. Jr."/>
            <person name="McElwain T.F."/>
            <person name="Nene V.M."/>
        </authorList>
    </citation>
    <scope>NUCLEOTIDE SEQUENCE [LARGE SCALE GENOMIC DNA]</scope>
    <source>
        <strain evidence="1">T2Bo</strain>
    </source>
</reference>
<dbReference type="EMBL" id="AAXT01000001">
    <property type="protein sequence ID" value="EDO07830.1"/>
    <property type="molecule type" value="Genomic_DNA"/>
</dbReference>
<dbReference type="KEGG" id="bbo:BBOV_III002660"/>
<reference evidence="2" key="2">
    <citation type="journal article" date="2020" name="Data Brief">
        <title>Transcriptome dataset of Babesia bovis life stages within vertebrate and invertebrate hosts.</title>
        <authorList>
            <person name="Ueti M.W."/>
            <person name="Johnson W.C."/>
            <person name="Kappmeyer L.S."/>
            <person name="Herndon D.R."/>
            <person name="Mousel M.R."/>
            <person name="Reif K.E."/>
            <person name="Taus N.S."/>
            <person name="Ifeonu O.O."/>
            <person name="Silva J.C."/>
            <person name="Suarez C.E."/>
            <person name="Brayton K.A."/>
        </authorList>
    </citation>
    <scope>NUCLEOTIDE SEQUENCE [LARGE SCALE GENOMIC DNA]</scope>
</reference>
<keyword evidence="2" id="KW-1185">Reference proteome</keyword>
<accession>A7AMP7</accession>
<protein>
    <recommendedName>
        <fullName evidence="3">Cytidyltransferase-like domain-containing protein</fullName>
    </recommendedName>
</protein>
<gene>
    <name evidence="1" type="ORF">BBOV_III002660</name>
</gene>
<comment type="caution">
    <text evidence="1">The sequence shown here is derived from an EMBL/GenBank/DDBJ whole genome shotgun (WGS) entry which is preliminary data.</text>
</comment>
<dbReference type="GeneID" id="5479646"/>
<dbReference type="Proteomes" id="UP000002173">
    <property type="component" value="Unassembled WGS sequence"/>
</dbReference>
<dbReference type="InterPro" id="IPR014729">
    <property type="entry name" value="Rossmann-like_a/b/a_fold"/>
</dbReference>
<dbReference type="STRING" id="5865.A7AMP7"/>
<name>A7AMP7_BABBO</name>
<dbReference type="RefSeq" id="XP_001611398.1">
    <property type="nucleotide sequence ID" value="XM_001611348.1"/>
</dbReference>
<sequence length="582" mass="65377">MNLVLQDPALLLLLRDVHHALAHGVATHVSFRKYVHSVRRCCHQCRFCKVSANLLEVASLISRTLANGYRELTVFLVVEEERQLYSTFVLDYIQSLYALVIQTYARYGADVGFCLPGDTVGILNPNTHNLTVLPLYDWRGLLDRAPQCSYFDSRSELKFLMVDGTPYVFAEFYNELARRGYVVDATWDSTVYLSTQVHRSCNGTTLDHASSEDSAFSQDDIDNQPKNGIVCVNRNTAVDSSLSMAYANTGQLDPLGHYQGSLEVNTFEMPSVIKRNIVDPINGETQANVDHVVPRFERSTSMPCCSVLTNNVGVSDHSMHTSLSFQDSGDTEILRLLREVDCLATYDSNHDQVTREILFFDKVMCCGTFDCLHFGHKYLLLAAFLSCYRALHIGITAPDAMLSKKIDFSLIQNLEKRRDAVKRYMCMLQVLYGPRTVVTPLTPNIAEGSTVVSYHNCDFFSYRTVPVALQKCTKLSYREFRAPNRARNKTDQVNALGPIVTTFDLMDQYGPAGVIQDSFALVISPESLPGAEKVNNLRRSKGLKVWPLLSAGFVLHPDHNTRRKSLKKVSSSWIRSGLKSIN</sequence>
<dbReference type="AlphaFoldDB" id="A7AMP7"/>
<evidence type="ECO:0008006" key="3">
    <source>
        <dbReference type="Google" id="ProtNLM"/>
    </source>
</evidence>
<organism evidence="1 2">
    <name type="scientific">Babesia bovis</name>
    <dbReference type="NCBI Taxonomy" id="5865"/>
    <lineage>
        <taxon>Eukaryota</taxon>
        <taxon>Sar</taxon>
        <taxon>Alveolata</taxon>
        <taxon>Apicomplexa</taxon>
        <taxon>Aconoidasida</taxon>
        <taxon>Piroplasmida</taxon>
        <taxon>Babesiidae</taxon>
        <taxon>Babesia</taxon>
    </lineage>
</organism>